<evidence type="ECO:0000313" key="4">
    <source>
        <dbReference type="Proteomes" id="UP000182660"/>
    </source>
</evidence>
<dbReference type="InterPro" id="IPR018642">
    <property type="entry name" value="DUF2066"/>
</dbReference>
<organism evidence="3 5">
    <name type="scientific">Moritella viscosa</name>
    <dbReference type="NCBI Taxonomy" id="80854"/>
    <lineage>
        <taxon>Bacteria</taxon>
        <taxon>Pseudomonadati</taxon>
        <taxon>Pseudomonadota</taxon>
        <taxon>Gammaproteobacteria</taxon>
        <taxon>Alteromonadales</taxon>
        <taxon>Moritellaceae</taxon>
        <taxon>Moritella</taxon>
    </lineage>
</organism>
<protein>
    <submittedName>
        <fullName evidence="3">Uncharacterized protein</fullName>
    </submittedName>
</protein>
<dbReference type="STRING" id="80854.MVIS_0706"/>
<name>A0A090I9V2_9GAMM</name>
<dbReference type="EMBL" id="FPLJ01000016">
    <property type="protein sequence ID" value="SGY83424.1"/>
    <property type="molecule type" value="Genomic_DNA"/>
</dbReference>
<sequence length="348" mass="39017">MKRLFPILLSLLFLVPLTARAVEVEHLYSASVMAVNNQPNRTLQKVAFAEVLVKVSGNATIAANPVIKKALINAREYLVKQAEERVDGERYLQASFNEQKINRLLRSSEFGVWSQNRPQQVIWLVVDEDFSRSVKGESDSDYADFINAIKAQANKRAIPVLFPVMDLDDQLQVSSSDLWGQFTDPVELASVRYGADNYIIAKIIKQNDDYQLNWSMYGRNNSNQPYEIWLNGQGQGELAAIGTKLTDSLADHLGERYSVKASGKDEVVFLNVDAITNITDYAKLIVMFSELSAVAQVDLDTVTGSSVQLKLVLLGTQQDLLTELSLDQRIQSTQNTFGDMNFQWNVIN</sequence>
<evidence type="ECO:0000313" key="2">
    <source>
        <dbReference type="EMBL" id="SGY83424.1"/>
    </source>
</evidence>
<evidence type="ECO:0000313" key="5">
    <source>
        <dbReference type="Proteomes" id="UP000183794"/>
    </source>
</evidence>
<dbReference type="Proteomes" id="UP000183794">
    <property type="component" value="Unassembled WGS sequence"/>
</dbReference>
<dbReference type="RefSeq" id="WP_045109141.1">
    <property type="nucleotide sequence ID" value="NZ_CAWQZC010000056.1"/>
</dbReference>
<dbReference type="PATRIC" id="fig|80854.5.peg.740"/>
<keyword evidence="4" id="KW-1185">Reference proteome</keyword>
<dbReference type="OrthoDB" id="6195299at2"/>
<dbReference type="AlphaFoldDB" id="A0A090I9V2"/>
<feature type="signal peptide" evidence="1">
    <location>
        <begin position="1"/>
        <end position="21"/>
    </location>
</feature>
<keyword evidence="1" id="KW-0732">Signal</keyword>
<dbReference type="GeneID" id="61294163"/>
<accession>A0A090I9V2</accession>
<dbReference type="EMBL" id="FPLD01000014">
    <property type="protein sequence ID" value="SGY84653.1"/>
    <property type="molecule type" value="Genomic_DNA"/>
</dbReference>
<feature type="chain" id="PRO_5015029836" evidence="1">
    <location>
        <begin position="22"/>
        <end position="348"/>
    </location>
</feature>
<evidence type="ECO:0000313" key="3">
    <source>
        <dbReference type="EMBL" id="SGY84653.1"/>
    </source>
</evidence>
<gene>
    <name evidence="2" type="ORF">MT2528_0429</name>
    <name evidence="3" type="ORF">NVI5450_0413</name>
</gene>
<evidence type="ECO:0000256" key="1">
    <source>
        <dbReference type="SAM" id="SignalP"/>
    </source>
</evidence>
<proteinExistence type="predicted"/>
<reference evidence="2 4" key="2">
    <citation type="submission" date="2016-11" db="EMBL/GenBank/DDBJ databases">
        <authorList>
            <person name="Klemetsen T."/>
        </authorList>
    </citation>
    <scope>NUCLEOTIDE SEQUENCE [LARGE SCALE GENOMIC DNA]</scope>
    <source>
        <strain evidence="2">MT 2528</strain>
    </source>
</reference>
<dbReference type="Pfam" id="PF09839">
    <property type="entry name" value="DUF2066"/>
    <property type="match status" value="1"/>
</dbReference>
<dbReference type="KEGG" id="mvs:MVIS_0706"/>
<reference evidence="3 5" key="1">
    <citation type="submission" date="2016-11" db="EMBL/GenBank/DDBJ databases">
        <authorList>
            <person name="Jaros S."/>
            <person name="Januszkiewicz K."/>
            <person name="Wedrychowicz H."/>
        </authorList>
    </citation>
    <scope>NUCLEOTIDE SEQUENCE [LARGE SCALE GENOMIC DNA]</scope>
    <source>
        <strain evidence="3">NVI 5450</strain>
    </source>
</reference>
<dbReference type="HOGENOM" id="CLU_041769_1_0_6"/>
<dbReference type="Proteomes" id="UP000182660">
    <property type="component" value="Unassembled WGS sequence"/>
</dbReference>